<gene>
    <name evidence="1" type="ORF">BDW42DRAFT_158255</name>
</gene>
<reference evidence="2" key="1">
    <citation type="submission" date="2017-12" db="EMBL/GenBank/DDBJ databases">
        <authorList>
            <consortium name="DOE Joint Genome Institute"/>
            <person name="Mondo S.J."/>
            <person name="Kjaerbolling I."/>
            <person name="Vesth T.C."/>
            <person name="Frisvad J.C."/>
            <person name="Nybo J.L."/>
            <person name="Theobald S."/>
            <person name="Kuo A."/>
            <person name="Bowyer P."/>
            <person name="Matsuda Y."/>
            <person name="Lyhne E.K."/>
            <person name="Kogle M.E."/>
            <person name="Clum A."/>
            <person name="Lipzen A."/>
            <person name="Salamov A."/>
            <person name="Ngan C.Y."/>
            <person name="Daum C."/>
            <person name="Chiniquy J."/>
            <person name="Barry K."/>
            <person name="LaButti K."/>
            <person name="Haridas S."/>
            <person name="Simmons B.A."/>
            <person name="Magnuson J.K."/>
            <person name="Mortensen U.H."/>
            <person name="Larsen T.O."/>
            <person name="Grigoriev I.V."/>
            <person name="Baker S.E."/>
            <person name="Andersen M.R."/>
            <person name="Nordberg H.P."/>
            <person name="Cantor M.N."/>
            <person name="Hua S.X."/>
        </authorList>
    </citation>
    <scope>NUCLEOTIDE SEQUENCE [LARGE SCALE GENOMIC DNA]</scope>
    <source>
        <strain evidence="2">IBT 19404</strain>
    </source>
</reference>
<sequence>MRGGIGRWGRCRRVFGGWRGRGRRLLLGGGRLCRCLLGGGGRRGGGVGSFSFGGWVRLGCCWCWWCCLGGIGPVPCPFDERRLAHCGLW</sequence>
<name>A0A2J5I9E2_9EURO</name>
<organism evidence="1 2">
    <name type="scientific">Aspergillus taichungensis</name>
    <dbReference type="NCBI Taxonomy" id="482145"/>
    <lineage>
        <taxon>Eukaryota</taxon>
        <taxon>Fungi</taxon>
        <taxon>Dikarya</taxon>
        <taxon>Ascomycota</taxon>
        <taxon>Pezizomycotina</taxon>
        <taxon>Eurotiomycetes</taxon>
        <taxon>Eurotiomycetidae</taxon>
        <taxon>Eurotiales</taxon>
        <taxon>Aspergillaceae</taxon>
        <taxon>Aspergillus</taxon>
        <taxon>Aspergillus subgen. Circumdati</taxon>
    </lineage>
</organism>
<evidence type="ECO:0000313" key="2">
    <source>
        <dbReference type="Proteomes" id="UP000235023"/>
    </source>
</evidence>
<accession>A0A2J5I9E2</accession>
<proteinExistence type="predicted"/>
<keyword evidence="2" id="KW-1185">Reference proteome</keyword>
<dbReference type="EMBL" id="KZ559497">
    <property type="protein sequence ID" value="PLN86661.1"/>
    <property type="molecule type" value="Genomic_DNA"/>
</dbReference>
<evidence type="ECO:0000313" key="1">
    <source>
        <dbReference type="EMBL" id="PLN86661.1"/>
    </source>
</evidence>
<dbReference type="AlphaFoldDB" id="A0A2J5I9E2"/>
<dbReference type="Proteomes" id="UP000235023">
    <property type="component" value="Unassembled WGS sequence"/>
</dbReference>
<protein>
    <submittedName>
        <fullName evidence="1">Uncharacterized protein</fullName>
    </submittedName>
</protein>